<keyword evidence="2" id="KW-0732">Signal</keyword>
<dbReference type="InterPro" id="IPR012338">
    <property type="entry name" value="Beta-lactam/transpept-like"/>
</dbReference>
<feature type="transmembrane region" description="Helical" evidence="1">
    <location>
        <begin position="535"/>
        <end position="560"/>
    </location>
</feature>
<dbReference type="PANTHER" id="PTHR46825">
    <property type="entry name" value="D-ALANYL-D-ALANINE-CARBOXYPEPTIDASE/ENDOPEPTIDASE AMPH"/>
    <property type="match status" value="1"/>
</dbReference>
<dbReference type="Proteomes" id="UP001597124">
    <property type="component" value="Unassembled WGS sequence"/>
</dbReference>
<evidence type="ECO:0000256" key="2">
    <source>
        <dbReference type="SAM" id="SignalP"/>
    </source>
</evidence>
<feature type="transmembrane region" description="Helical" evidence="1">
    <location>
        <begin position="505"/>
        <end position="523"/>
    </location>
</feature>
<reference evidence="5" key="1">
    <citation type="journal article" date="2019" name="Int. J. Syst. Evol. Microbiol.">
        <title>The Global Catalogue of Microorganisms (GCM) 10K type strain sequencing project: providing services to taxonomists for standard genome sequencing and annotation.</title>
        <authorList>
            <consortium name="The Broad Institute Genomics Platform"/>
            <consortium name="The Broad Institute Genome Sequencing Center for Infectious Disease"/>
            <person name="Wu L."/>
            <person name="Ma J."/>
        </authorList>
    </citation>
    <scope>NUCLEOTIDE SEQUENCE [LARGE SCALE GENOMIC DNA]</scope>
    <source>
        <strain evidence="5">CCUG 52537</strain>
    </source>
</reference>
<keyword evidence="5" id="KW-1185">Reference proteome</keyword>
<evidence type="ECO:0000256" key="1">
    <source>
        <dbReference type="SAM" id="Phobius"/>
    </source>
</evidence>
<organism evidence="4 5">
    <name type="scientific">Sphingosinicella xenopeptidilytica</name>
    <dbReference type="NCBI Taxonomy" id="364098"/>
    <lineage>
        <taxon>Bacteria</taxon>
        <taxon>Pseudomonadati</taxon>
        <taxon>Pseudomonadota</taxon>
        <taxon>Alphaproteobacteria</taxon>
        <taxon>Sphingomonadales</taxon>
        <taxon>Sphingosinicellaceae</taxon>
        <taxon>Sphingosinicella</taxon>
    </lineage>
</organism>
<keyword evidence="1" id="KW-0812">Transmembrane</keyword>
<feature type="transmembrane region" description="Helical" evidence="1">
    <location>
        <begin position="608"/>
        <end position="628"/>
    </location>
</feature>
<feature type="signal peptide" evidence="2">
    <location>
        <begin position="1"/>
        <end position="21"/>
    </location>
</feature>
<proteinExistence type="predicted"/>
<dbReference type="EMBL" id="JBHTIK010000015">
    <property type="protein sequence ID" value="MFD0850488.1"/>
    <property type="molecule type" value="Genomic_DNA"/>
</dbReference>
<feature type="chain" id="PRO_5046754153" evidence="2">
    <location>
        <begin position="22"/>
        <end position="636"/>
    </location>
</feature>
<dbReference type="Gene3D" id="3.40.710.10">
    <property type="entry name" value="DD-peptidase/beta-lactamase superfamily"/>
    <property type="match status" value="1"/>
</dbReference>
<dbReference type="EC" id="3.-.-.-" evidence="4"/>
<evidence type="ECO:0000313" key="4">
    <source>
        <dbReference type="EMBL" id="MFD0850488.1"/>
    </source>
</evidence>
<protein>
    <submittedName>
        <fullName evidence="4">Serine hydrolase domain-containing protein</fullName>
        <ecNumber evidence="4">3.-.-.-</ecNumber>
    </submittedName>
</protein>
<dbReference type="PANTHER" id="PTHR46825:SF9">
    <property type="entry name" value="BETA-LACTAMASE-RELATED DOMAIN-CONTAINING PROTEIN"/>
    <property type="match status" value="1"/>
</dbReference>
<gene>
    <name evidence="4" type="ORF">ACFQ00_19325</name>
</gene>
<dbReference type="InterPro" id="IPR050491">
    <property type="entry name" value="AmpC-like"/>
</dbReference>
<accession>A0ABW3C928</accession>
<feature type="domain" description="Beta-lactamase-related" evidence="3">
    <location>
        <begin position="32"/>
        <end position="351"/>
    </location>
</feature>
<evidence type="ECO:0000259" key="3">
    <source>
        <dbReference type="Pfam" id="PF00144"/>
    </source>
</evidence>
<keyword evidence="1" id="KW-0472">Membrane</keyword>
<keyword evidence="1" id="KW-1133">Transmembrane helix</keyword>
<keyword evidence="4" id="KW-0378">Hydrolase</keyword>
<dbReference type="InterPro" id="IPR001466">
    <property type="entry name" value="Beta-lactam-related"/>
</dbReference>
<dbReference type="RefSeq" id="WP_381494855.1">
    <property type="nucleotide sequence ID" value="NZ_JBHTIK010000015.1"/>
</dbReference>
<evidence type="ECO:0000313" key="5">
    <source>
        <dbReference type="Proteomes" id="UP001597124"/>
    </source>
</evidence>
<dbReference type="Pfam" id="PF00144">
    <property type="entry name" value="Beta-lactamase"/>
    <property type="match status" value="1"/>
</dbReference>
<feature type="transmembrane region" description="Helical" evidence="1">
    <location>
        <begin position="572"/>
        <end position="596"/>
    </location>
</feature>
<name>A0ABW3C928_SPHXN</name>
<comment type="caution">
    <text evidence="4">The sequence shown here is derived from an EMBL/GenBank/DDBJ whole genome shotgun (WGS) entry which is preliminary data.</text>
</comment>
<sequence length="636" mass="66848">MRLPGLLSVLLLALSPVPAAAASGDLAAWSDAVVGRAVAEGRASGAAVAIVEHGETVFLKAYGEDRGHPVTPDGTPFSIGSVSKSFTATAIAQLLESGRIASLDDPANRYLKRVHLPARGGREITVRNLLTHRAGFDDSTYGLATPVPVKVPLPPEAIEKRLPPQVRRAGDVSVYSNNGYAILGLLIEDVTGELYPDYVARHVFGPLGMAKSFVRTRPDQPIALPTTLHTNGTRTPVPQTWAYHPYIAPSAAIVSTVEDMARFAAAQIAAEQKGAPGIANAETTKLMHSRMVANAPDVSGFGMSFVVSDWNGARIVENAGSGPGFQANFILLPGRDRALVVLVMGDYAGPSAWEKFAAKLSGKTLDTKTSLNMFAIRRSYLERELGVYAPPIVAGPLPPTAQFAGLYRAARRPATTPEALTNPGAVIDARAGAGGTLTINGISGYRQYAPGRFFRADVTQYVPDAGASDLYAFATDRDGKVRYAATHVAIEMFAPARFSPAQARLAGGVGLVLSLSGLAALFWRSRRGLHKVARWAAFMLGLGALGAMLIPVAGTAWLGNPVFAWAFADTRLFAALTVAGNLIAASTLVLALATLAGLGGEGPGRGRCLWLVALAIGGALLTAALFYFNLVGWHLP</sequence>
<dbReference type="GO" id="GO:0016787">
    <property type="term" value="F:hydrolase activity"/>
    <property type="evidence" value="ECO:0007669"/>
    <property type="project" value="UniProtKB-KW"/>
</dbReference>
<dbReference type="SUPFAM" id="SSF56601">
    <property type="entry name" value="beta-lactamase/transpeptidase-like"/>
    <property type="match status" value="1"/>
</dbReference>